<dbReference type="GO" id="GO:0016020">
    <property type="term" value="C:membrane"/>
    <property type="evidence" value="ECO:0007669"/>
    <property type="project" value="UniProtKB-SubCell"/>
</dbReference>
<dbReference type="Proteomes" id="UP000005240">
    <property type="component" value="Unassembled WGS sequence"/>
</dbReference>
<dbReference type="GO" id="GO:0006874">
    <property type="term" value="P:intracellular calcium ion homeostasis"/>
    <property type="evidence" value="ECO:0007669"/>
    <property type="project" value="TreeGrafter"/>
</dbReference>
<sequence>MRTSQEHDLRSTASHVTIDDDPSRQSPKSAPQPAARTGSTTKLHSDLSPRSNSAEYEEDSRSLTNRYQKALGIGDTTLSSSTRTTKSQNLSSRQKIVGVGAEVFSSTDDDDFDWDDSDESELDENERAERQKRKLRVQHNHLEHENHLRHAKRLRKVYLSFMRLSRPTRTALLLIIGCSIAITPTIVVILRFPESRAKIHILMWSIWISINIALSCVISILVDIFPVIAIKLSCLLYGSAPEKLKTQVELWMGVRTWTKIALNLTSYWVSLLVMFLPMFPFHNEPQLRYFQWFKRATGALFGTGLVLLAEKILLQIVKINFHRTSLQDRLEENDKALRALDKLAAAKDAAKMHKKSSHFAFGHFTPAHRSGRNTPAKMHGAQTPRQEKKGNRTRDSIIVDVPMASMVPHTNSSGLAVPEGVSAAQLSNELQAQARKKPKRPVNISSMTDQITHVIAQATLKDGIRNADHRLDAATHSAKKLARKLFEGLDEDKGGVLTRDEFEPYFKNPTDAADAFKVFDKDGNGDIDRKEMRNAVSRIYRERRALATSLKDMSSAVSKLDGVLLGLALLVTVFIWLFVFNPKGTTAQLVPMATIILGFSFVFGNAAKNLFESMLFIFSIHPYDVGDLIFIDDSPMFVLEFGLFSTTFQRCDGQVIVAPNSVLFGKKYILNVRRSGPMWEATKVMVSFDTPLEVLHEFRTRLRQFVTDHPREWKGGLDVNIDFMQNQNLIQLAVAMEHKSNWQDWGARWDRRTLLMKEMKRIMDSLNMTYKLPTQPVSFISRETKVGSRSHEPFLGQSLRSQHSMGASATSPNSNFLGNAARMGSNAQAPWNTGALPSLGIQTHRL</sequence>
<evidence type="ECO:0000256" key="6">
    <source>
        <dbReference type="SAM" id="MobiDB-lite"/>
    </source>
</evidence>
<dbReference type="EMBL" id="ADAS02000002">
    <property type="protein sequence ID" value="OAV99739.1"/>
    <property type="molecule type" value="Genomic_DNA"/>
</dbReference>
<feature type="compositionally biased region" description="Basic and acidic residues" evidence="6">
    <location>
        <begin position="1"/>
        <end position="10"/>
    </location>
</feature>
<dbReference type="Pfam" id="PF00924">
    <property type="entry name" value="MS_channel_2nd"/>
    <property type="match status" value="1"/>
</dbReference>
<dbReference type="GO" id="GO:0005509">
    <property type="term" value="F:calcium ion binding"/>
    <property type="evidence" value="ECO:0007669"/>
    <property type="project" value="InterPro"/>
</dbReference>
<dbReference type="Gene3D" id="2.30.30.60">
    <property type="match status" value="1"/>
</dbReference>
<feature type="transmembrane region" description="Helical" evidence="7">
    <location>
        <begin position="586"/>
        <end position="607"/>
    </location>
</feature>
<keyword evidence="5 7" id="KW-0472">Membrane</keyword>
<evidence type="ECO:0000313" key="9">
    <source>
        <dbReference type="EMBL" id="OAV99739.1"/>
    </source>
</evidence>
<feature type="region of interest" description="Disordered" evidence="6">
    <location>
        <begin position="107"/>
        <end position="130"/>
    </location>
</feature>
<evidence type="ECO:0000313" key="11">
    <source>
        <dbReference type="Proteomes" id="UP000005240"/>
    </source>
</evidence>
<dbReference type="InterPro" id="IPR018247">
    <property type="entry name" value="EF_Hand_1_Ca_BS"/>
</dbReference>
<feature type="region of interest" description="Disordered" evidence="6">
    <location>
        <begin position="362"/>
        <end position="393"/>
    </location>
</feature>
<keyword evidence="3" id="KW-0106">Calcium</keyword>
<dbReference type="PANTHER" id="PTHR31323">
    <property type="entry name" value="MECHANOSENSITIVE ION CHANNEL PROTEIN MSY2"/>
    <property type="match status" value="1"/>
</dbReference>
<dbReference type="InterPro" id="IPR010920">
    <property type="entry name" value="LSM_dom_sf"/>
</dbReference>
<evidence type="ECO:0000313" key="10">
    <source>
        <dbReference type="EnsemblFungi" id="PTTG_00484-t43_1-p1"/>
    </source>
</evidence>
<evidence type="ECO:0000259" key="8">
    <source>
        <dbReference type="PROSITE" id="PS50222"/>
    </source>
</evidence>
<proteinExistence type="predicted"/>
<gene>
    <name evidence="9" type="ORF">PTTG_00484</name>
</gene>
<evidence type="ECO:0000256" key="1">
    <source>
        <dbReference type="ARBA" id="ARBA00004370"/>
    </source>
</evidence>
<accession>A0A180H574</accession>
<feature type="compositionally biased region" description="Acidic residues" evidence="6">
    <location>
        <begin position="107"/>
        <end position="126"/>
    </location>
</feature>
<dbReference type="SMART" id="SM00054">
    <property type="entry name" value="EFh"/>
    <property type="match status" value="2"/>
</dbReference>
<dbReference type="FunFam" id="2.30.30.60:FF:000006">
    <property type="entry name" value="Predicted mechanosensitive ion channel"/>
    <property type="match status" value="1"/>
</dbReference>
<dbReference type="Pfam" id="PF25886">
    <property type="entry name" value="Msy1"/>
    <property type="match status" value="1"/>
</dbReference>
<dbReference type="InterPro" id="IPR002048">
    <property type="entry name" value="EF_hand_dom"/>
</dbReference>
<dbReference type="PROSITE" id="PS50222">
    <property type="entry name" value="EF_HAND_2"/>
    <property type="match status" value="1"/>
</dbReference>
<reference evidence="10 11" key="3">
    <citation type="journal article" date="2017" name="G3 (Bethesda)">
        <title>Comparative analysis highlights variable genome content of wheat rusts and divergence of the mating loci.</title>
        <authorList>
            <person name="Cuomo C.A."/>
            <person name="Bakkeren G."/>
            <person name="Khalil H.B."/>
            <person name="Panwar V."/>
            <person name="Joly D."/>
            <person name="Linning R."/>
            <person name="Sakthikumar S."/>
            <person name="Song X."/>
            <person name="Adiconis X."/>
            <person name="Fan L."/>
            <person name="Goldberg J.M."/>
            <person name="Levin J.Z."/>
            <person name="Young S."/>
            <person name="Zeng Q."/>
            <person name="Anikster Y."/>
            <person name="Bruce M."/>
            <person name="Wang M."/>
            <person name="Yin C."/>
            <person name="McCallum B."/>
            <person name="Szabo L.J."/>
            <person name="Hulbert S."/>
            <person name="Chen X."/>
            <person name="Fellers J.P."/>
        </authorList>
    </citation>
    <scope>NUCLEOTIDE SEQUENCE</scope>
    <source>
        <strain evidence="11">Isolate 1-1 / race 1 (BBBD)</strain>
        <strain evidence="10">isolate 1-1 / race 1 (BBBD)</strain>
    </source>
</reference>
<evidence type="ECO:0000256" key="5">
    <source>
        <dbReference type="ARBA" id="ARBA00023136"/>
    </source>
</evidence>
<feature type="region of interest" description="Disordered" evidence="6">
    <location>
        <begin position="1"/>
        <end position="65"/>
    </location>
</feature>
<feature type="compositionally biased region" description="Polar residues" evidence="6">
    <location>
        <begin position="37"/>
        <end position="54"/>
    </location>
</feature>
<dbReference type="EnsemblFungi" id="PTTG_00484-t43_1">
    <property type="protein sequence ID" value="PTTG_00484-t43_1-p1"/>
    <property type="gene ID" value="PTTG_00484"/>
</dbReference>
<feature type="transmembrane region" description="Helical" evidence="7">
    <location>
        <begin position="299"/>
        <end position="317"/>
    </location>
</feature>
<feature type="transmembrane region" description="Helical" evidence="7">
    <location>
        <begin position="171"/>
        <end position="192"/>
    </location>
</feature>
<dbReference type="OrthoDB" id="544685at2759"/>
<dbReference type="InterPro" id="IPR006685">
    <property type="entry name" value="MscS_channel_2nd"/>
</dbReference>
<name>A0A180H574_PUCT1</name>
<dbReference type="AlphaFoldDB" id="A0A180H574"/>
<organism evidence="9">
    <name type="scientific">Puccinia triticina (isolate 1-1 / race 1 (BBBD))</name>
    <name type="common">Brown leaf rust fungus</name>
    <dbReference type="NCBI Taxonomy" id="630390"/>
    <lineage>
        <taxon>Eukaryota</taxon>
        <taxon>Fungi</taxon>
        <taxon>Dikarya</taxon>
        <taxon>Basidiomycota</taxon>
        <taxon>Pucciniomycotina</taxon>
        <taxon>Pucciniomycetes</taxon>
        <taxon>Pucciniales</taxon>
        <taxon>Pucciniaceae</taxon>
        <taxon>Puccinia</taxon>
    </lineage>
</organism>
<protein>
    <recommendedName>
        <fullName evidence="8">EF-hand domain-containing protein</fullName>
    </recommendedName>
</protein>
<keyword evidence="4 7" id="KW-1133">Transmembrane helix</keyword>
<reference evidence="9" key="2">
    <citation type="submission" date="2016-05" db="EMBL/GenBank/DDBJ databases">
        <title>Comparative analysis highlights variable genome content of wheat rusts and divergence of the mating loci.</title>
        <authorList>
            <person name="Cuomo C.A."/>
            <person name="Bakkeren G."/>
            <person name="Szabo L."/>
            <person name="Khalil H."/>
            <person name="Joly D."/>
            <person name="Goldberg J."/>
            <person name="Young S."/>
            <person name="Zeng Q."/>
            <person name="Fellers J."/>
        </authorList>
    </citation>
    <scope>NUCLEOTIDE SEQUENCE [LARGE SCALE GENOMIC DNA]</scope>
    <source>
        <strain evidence="9">1-1 BBBD Race 1</strain>
    </source>
</reference>
<dbReference type="CDD" id="cd00051">
    <property type="entry name" value="EFh"/>
    <property type="match status" value="1"/>
</dbReference>
<reference evidence="9" key="1">
    <citation type="submission" date="2009-11" db="EMBL/GenBank/DDBJ databases">
        <authorList>
            <consortium name="The Broad Institute Genome Sequencing Platform"/>
            <person name="Ward D."/>
            <person name="Feldgarden M."/>
            <person name="Earl A."/>
            <person name="Young S.K."/>
            <person name="Zeng Q."/>
            <person name="Koehrsen M."/>
            <person name="Alvarado L."/>
            <person name="Berlin A."/>
            <person name="Bochicchio J."/>
            <person name="Borenstein D."/>
            <person name="Chapman S.B."/>
            <person name="Chen Z."/>
            <person name="Engels R."/>
            <person name="Freedman E."/>
            <person name="Gellesch M."/>
            <person name="Goldberg J."/>
            <person name="Griggs A."/>
            <person name="Gujja S."/>
            <person name="Heilman E."/>
            <person name="Heiman D."/>
            <person name="Hepburn T."/>
            <person name="Howarth C."/>
            <person name="Jen D."/>
            <person name="Larson L."/>
            <person name="Lewis B."/>
            <person name="Mehta T."/>
            <person name="Park D."/>
            <person name="Pearson M."/>
            <person name="Roberts A."/>
            <person name="Saif S."/>
            <person name="Shea T."/>
            <person name="Shenoy N."/>
            <person name="Sisk P."/>
            <person name="Stolte C."/>
            <person name="Sykes S."/>
            <person name="Thomson T."/>
            <person name="Walk T."/>
            <person name="White J."/>
            <person name="Yandava C."/>
            <person name="Izard J."/>
            <person name="Baranova O.V."/>
            <person name="Blanton J.M."/>
            <person name="Tanner A.C."/>
            <person name="Dewhirst F.E."/>
            <person name="Haas B."/>
            <person name="Nusbaum C."/>
            <person name="Birren B."/>
        </authorList>
    </citation>
    <scope>NUCLEOTIDE SEQUENCE [LARGE SCALE GENOMIC DNA]</scope>
    <source>
        <strain evidence="9">1-1 BBBD Race 1</strain>
    </source>
</reference>
<dbReference type="GO" id="GO:0005262">
    <property type="term" value="F:calcium channel activity"/>
    <property type="evidence" value="ECO:0007669"/>
    <property type="project" value="TreeGrafter"/>
</dbReference>
<dbReference type="InterPro" id="IPR011992">
    <property type="entry name" value="EF-hand-dom_pair"/>
</dbReference>
<evidence type="ECO:0000256" key="7">
    <source>
        <dbReference type="SAM" id="Phobius"/>
    </source>
</evidence>
<dbReference type="Pfam" id="PF13405">
    <property type="entry name" value="EF-hand_6"/>
    <property type="match status" value="1"/>
</dbReference>
<dbReference type="PANTHER" id="PTHR31323:SF11">
    <property type="entry name" value="EF-HAND DOMAIN-CONTAINING PROTEIN"/>
    <property type="match status" value="1"/>
</dbReference>
<dbReference type="VEuPathDB" id="FungiDB:PTTG_00484"/>
<dbReference type="InterPro" id="IPR058650">
    <property type="entry name" value="Msy1/2-like"/>
</dbReference>
<reference evidence="10" key="4">
    <citation type="submission" date="2025-05" db="UniProtKB">
        <authorList>
            <consortium name="EnsemblFungi"/>
        </authorList>
    </citation>
    <scope>IDENTIFICATION</scope>
    <source>
        <strain evidence="10">isolate 1-1 / race 1 (BBBD)</strain>
    </source>
</reference>
<dbReference type="InterPro" id="IPR023408">
    <property type="entry name" value="MscS_beta-dom_sf"/>
</dbReference>
<feature type="transmembrane region" description="Helical" evidence="7">
    <location>
        <begin position="560"/>
        <end position="580"/>
    </location>
</feature>
<comment type="subcellular location">
    <subcellularLocation>
        <location evidence="1">Membrane</location>
    </subcellularLocation>
</comment>
<dbReference type="SUPFAM" id="SSF50182">
    <property type="entry name" value="Sm-like ribonucleoproteins"/>
    <property type="match status" value="1"/>
</dbReference>
<feature type="transmembrane region" description="Helical" evidence="7">
    <location>
        <begin position="260"/>
        <end position="279"/>
    </location>
</feature>
<evidence type="ECO:0000256" key="3">
    <source>
        <dbReference type="ARBA" id="ARBA00022837"/>
    </source>
</evidence>
<evidence type="ECO:0000256" key="2">
    <source>
        <dbReference type="ARBA" id="ARBA00022692"/>
    </source>
</evidence>
<keyword evidence="2 7" id="KW-0812">Transmembrane</keyword>
<feature type="domain" description="EF-hand" evidence="8">
    <location>
        <begin position="507"/>
        <end position="542"/>
    </location>
</feature>
<dbReference type="PROSITE" id="PS00018">
    <property type="entry name" value="EF_HAND_1"/>
    <property type="match status" value="1"/>
</dbReference>
<evidence type="ECO:0000256" key="4">
    <source>
        <dbReference type="ARBA" id="ARBA00022989"/>
    </source>
</evidence>
<keyword evidence="11" id="KW-1185">Reference proteome</keyword>
<dbReference type="SUPFAM" id="SSF47473">
    <property type="entry name" value="EF-hand"/>
    <property type="match status" value="1"/>
</dbReference>
<dbReference type="Gene3D" id="1.10.238.10">
    <property type="entry name" value="EF-hand"/>
    <property type="match status" value="1"/>
</dbReference>